<keyword evidence="2" id="KW-0507">mRNA processing</keyword>
<dbReference type="OrthoDB" id="447637at2759"/>
<dbReference type="FunFam" id="1.10.10.790:FF:000001">
    <property type="entry name" value="Splicing factor 3a, subunit 1"/>
    <property type="match status" value="1"/>
</dbReference>
<dbReference type="SUPFAM" id="SSF109905">
    <property type="entry name" value="Surp module (SWAP domain)"/>
    <property type="match status" value="2"/>
</dbReference>
<dbReference type="Pfam" id="PF12230">
    <property type="entry name" value="PRP21_like_P"/>
    <property type="match status" value="1"/>
</dbReference>
<dbReference type="SMART" id="SM00648">
    <property type="entry name" value="SWAP"/>
    <property type="match status" value="2"/>
</dbReference>
<dbReference type="PROSITE" id="PS50128">
    <property type="entry name" value="SURP"/>
    <property type="match status" value="2"/>
</dbReference>
<evidence type="ECO:0000256" key="6">
    <source>
        <dbReference type="ARBA" id="ARBA00023242"/>
    </source>
</evidence>
<dbReference type="InterPro" id="IPR000061">
    <property type="entry name" value="Surp"/>
</dbReference>
<feature type="coiled-coil region" evidence="7">
    <location>
        <begin position="174"/>
        <end position="236"/>
    </location>
</feature>
<evidence type="ECO:0000256" key="4">
    <source>
        <dbReference type="ARBA" id="ARBA00022737"/>
    </source>
</evidence>
<dbReference type="PANTHER" id="PTHR15316">
    <property type="entry name" value="SPLICEOSOME ASSOCIATED PROTEIN 114/SWAP SPLICING FACTOR-RELATED"/>
    <property type="match status" value="1"/>
</dbReference>
<dbReference type="GO" id="GO:0000381">
    <property type="term" value="P:regulation of alternative mRNA splicing, via spliceosome"/>
    <property type="evidence" value="ECO:0007669"/>
    <property type="project" value="TreeGrafter"/>
</dbReference>
<dbReference type="GO" id="GO:0071013">
    <property type="term" value="C:catalytic step 2 spliceosome"/>
    <property type="evidence" value="ECO:0007669"/>
    <property type="project" value="TreeGrafter"/>
</dbReference>
<feature type="domain" description="SURP motif" evidence="9">
    <location>
        <begin position="32"/>
        <end position="73"/>
    </location>
</feature>
<evidence type="ECO:0000256" key="2">
    <source>
        <dbReference type="ARBA" id="ARBA00022664"/>
    </source>
</evidence>
<organism evidence="10 11">
    <name type="scientific">Aaosphaeria arxii CBS 175.79</name>
    <dbReference type="NCBI Taxonomy" id="1450172"/>
    <lineage>
        <taxon>Eukaryota</taxon>
        <taxon>Fungi</taxon>
        <taxon>Dikarya</taxon>
        <taxon>Ascomycota</taxon>
        <taxon>Pezizomycotina</taxon>
        <taxon>Dothideomycetes</taxon>
        <taxon>Pleosporomycetidae</taxon>
        <taxon>Pleosporales</taxon>
        <taxon>Pleosporales incertae sedis</taxon>
        <taxon>Aaosphaeria</taxon>
    </lineage>
</organism>
<keyword evidence="5" id="KW-0508">mRNA splicing</keyword>
<evidence type="ECO:0000256" key="3">
    <source>
        <dbReference type="ARBA" id="ARBA00022728"/>
    </source>
</evidence>
<feature type="compositionally biased region" description="Pro residues" evidence="8">
    <location>
        <begin position="312"/>
        <end position="328"/>
    </location>
</feature>
<dbReference type="InterPro" id="IPR045146">
    <property type="entry name" value="SF3A1"/>
</dbReference>
<keyword evidence="6" id="KW-0539">Nucleus</keyword>
<dbReference type="Pfam" id="PF01805">
    <property type="entry name" value="Surp"/>
    <property type="match status" value="2"/>
</dbReference>
<name>A0A6A5Y9F0_9PLEO</name>
<reference evidence="10" key="1">
    <citation type="journal article" date="2020" name="Stud. Mycol.">
        <title>101 Dothideomycetes genomes: a test case for predicting lifestyles and emergence of pathogens.</title>
        <authorList>
            <person name="Haridas S."/>
            <person name="Albert R."/>
            <person name="Binder M."/>
            <person name="Bloem J."/>
            <person name="Labutti K."/>
            <person name="Salamov A."/>
            <person name="Andreopoulos B."/>
            <person name="Baker S."/>
            <person name="Barry K."/>
            <person name="Bills G."/>
            <person name="Bluhm B."/>
            <person name="Cannon C."/>
            <person name="Castanera R."/>
            <person name="Culley D."/>
            <person name="Daum C."/>
            <person name="Ezra D."/>
            <person name="Gonzalez J."/>
            <person name="Henrissat B."/>
            <person name="Kuo A."/>
            <person name="Liang C."/>
            <person name="Lipzen A."/>
            <person name="Lutzoni F."/>
            <person name="Magnuson J."/>
            <person name="Mondo S."/>
            <person name="Nolan M."/>
            <person name="Ohm R."/>
            <person name="Pangilinan J."/>
            <person name="Park H.-J."/>
            <person name="Ramirez L."/>
            <person name="Alfaro M."/>
            <person name="Sun H."/>
            <person name="Tritt A."/>
            <person name="Yoshinaga Y."/>
            <person name="Zwiers L.-H."/>
            <person name="Turgeon B."/>
            <person name="Goodwin S."/>
            <person name="Spatafora J."/>
            <person name="Crous P."/>
            <person name="Grigoriev I."/>
        </authorList>
    </citation>
    <scope>NUCLEOTIDE SEQUENCE</scope>
    <source>
        <strain evidence="10">CBS 175.79</strain>
    </source>
</reference>
<accession>A0A6A5Y9F0</accession>
<dbReference type="InterPro" id="IPR022030">
    <property type="entry name" value="SF3A1_dom"/>
</dbReference>
<gene>
    <name evidence="10" type="ORF">BU24DRAFT_417846</name>
</gene>
<dbReference type="GeneID" id="54284227"/>
<dbReference type="GO" id="GO:0005686">
    <property type="term" value="C:U2 snRNP"/>
    <property type="evidence" value="ECO:0007669"/>
    <property type="project" value="TreeGrafter"/>
</dbReference>
<proteinExistence type="predicted"/>
<evidence type="ECO:0000256" key="1">
    <source>
        <dbReference type="ARBA" id="ARBA00004123"/>
    </source>
</evidence>
<dbReference type="RefSeq" id="XP_033390551.1">
    <property type="nucleotide sequence ID" value="XM_033526830.1"/>
</dbReference>
<feature type="region of interest" description="Disordered" evidence="8">
    <location>
        <begin position="87"/>
        <end position="106"/>
    </location>
</feature>
<evidence type="ECO:0000259" key="9">
    <source>
        <dbReference type="PROSITE" id="PS50128"/>
    </source>
</evidence>
<comment type="subcellular location">
    <subcellularLocation>
        <location evidence="1">Nucleus</location>
    </subcellularLocation>
</comment>
<feature type="domain" description="SURP motif" evidence="9">
    <location>
        <begin position="125"/>
        <end position="167"/>
    </location>
</feature>
<feature type="region of interest" description="Disordered" evidence="8">
    <location>
        <begin position="312"/>
        <end position="368"/>
    </location>
</feature>
<keyword evidence="7" id="KW-0175">Coiled coil</keyword>
<dbReference type="Proteomes" id="UP000799778">
    <property type="component" value="Unassembled WGS sequence"/>
</dbReference>
<keyword evidence="11" id="KW-1185">Reference proteome</keyword>
<dbReference type="InterPro" id="IPR035967">
    <property type="entry name" value="SWAP/Surp_sf"/>
</dbReference>
<protein>
    <submittedName>
        <fullName evidence="10">Splicing factor 3a</fullName>
    </submittedName>
</protein>
<dbReference type="GO" id="GO:0045292">
    <property type="term" value="P:mRNA cis splicing, via spliceosome"/>
    <property type="evidence" value="ECO:0007669"/>
    <property type="project" value="InterPro"/>
</dbReference>
<keyword evidence="3" id="KW-0747">Spliceosome</keyword>
<evidence type="ECO:0000256" key="5">
    <source>
        <dbReference type="ARBA" id="ARBA00023187"/>
    </source>
</evidence>
<dbReference type="AlphaFoldDB" id="A0A6A5Y9F0"/>
<dbReference type="EMBL" id="ML978066">
    <property type="protein sequence ID" value="KAF2022212.1"/>
    <property type="molecule type" value="Genomic_DNA"/>
</dbReference>
<keyword evidence="4" id="KW-0677">Repeat</keyword>
<dbReference type="PANTHER" id="PTHR15316:SF1">
    <property type="entry name" value="SPLICING FACTOR 3A SUBUNIT 1"/>
    <property type="match status" value="1"/>
</dbReference>
<evidence type="ECO:0000313" key="10">
    <source>
        <dbReference type="EMBL" id="KAF2022212.1"/>
    </source>
</evidence>
<dbReference type="GO" id="GO:0071004">
    <property type="term" value="C:U2-type prespliceosome"/>
    <property type="evidence" value="ECO:0007669"/>
    <property type="project" value="TreeGrafter"/>
</dbReference>
<evidence type="ECO:0000256" key="7">
    <source>
        <dbReference type="SAM" id="Coils"/>
    </source>
</evidence>
<dbReference type="GO" id="GO:0003723">
    <property type="term" value="F:RNA binding"/>
    <property type="evidence" value="ECO:0007669"/>
    <property type="project" value="InterPro"/>
</dbReference>
<evidence type="ECO:0000313" key="11">
    <source>
        <dbReference type="Proteomes" id="UP000799778"/>
    </source>
</evidence>
<dbReference type="Gene3D" id="1.10.10.790">
    <property type="entry name" value="Surp module"/>
    <property type="match status" value="2"/>
</dbReference>
<sequence>MAATGSDTKDLFELGIKPEGDVVIPPQAVREQIAKTADFLHRKPGAEGGLRERTGTNPKFSWLNPEDSYHSYYTWYRQALAEGKGRVAGSAGQAAQDNKPKGPQKPADYRFSARMPNISAQDLEILKLTALYTAKNGENWLKELRSREAGNFQFDFLRVNHTFFGFFRSIVEQYKILLEEEQTVEARIEELRQNVKNRFHVLDRAKQRAEYEKYVAQQKEKEEKRVEDEKKEYLSIDWQDFTIIATVTFDEADDAAELPAPTSLNDLQSASLEQKAAVSLNNRIEEAAPDEQTYYNASQGAVNTPPIYPPAAPFAPPVQPIYHPPPPTQDYRSAAHQAREEEEERAVRERQAERERAARAQAAAKGAPGAMRIRHDYVPGQAAKKASVAKAICPNCKQEIPADELDEHIRIELLDPKWKEQREKADARYATTINTVDVANNLKRFASMRDDIYDGATGMPVSAEEQARRKRAALSYDGVPDPAKDAARMQEMQNVTVQEQIRRIQEKNRMK</sequence>
<evidence type="ECO:0000256" key="8">
    <source>
        <dbReference type="SAM" id="MobiDB-lite"/>
    </source>
</evidence>
<feature type="compositionally biased region" description="Basic and acidic residues" evidence="8">
    <location>
        <begin position="345"/>
        <end position="358"/>
    </location>
</feature>